<sequence>MVADPCKKNTNIRDVNPRTGPLPYRTKPHPNMSPTTSLPKENFFFFFFILLKNNKKYSHIFCVAFANLYPSSSSSSFQSILFFFNKKPCFHPAIYIYIYHPTISVSVYIDRLDAG</sequence>
<proteinExistence type="predicted"/>
<evidence type="ECO:0000313" key="2">
    <source>
        <dbReference type="Proteomes" id="UP001055879"/>
    </source>
</evidence>
<evidence type="ECO:0000313" key="1">
    <source>
        <dbReference type="EMBL" id="KAI3668295.1"/>
    </source>
</evidence>
<dbReference type="Proteomes" id="UP001055879">
    <property type="component" value="Linkage Group LG17"/>
</dbReference>
<name>A0ACB8XMM6_ARCLA</name>
<comment type="caution">
    <text evidence="1">The sequence shown here is derived from an EMBL/GenBank/DDBJ whole genome shotgun (WGS) entry which is preliminary data.</text>
</comment>
<keyword evidence="2" id="KW-1185">Reference proteome</keyword>
<reference evidence="2" key="1">
    <citation type="journal article" date="2022" name="Mol. Ecol. Resour.">
        <title>The genomes of chicory, endive, great burdock and yacon provide insights into Asteraceae palaeo-polyploidization history and plant inulin production.</title>
        <authorList>
            <person name="Fan W."/>
            <person name="Wang S."/>
            <person name="Wang H."/>
            <person name="Wang A."/>
            <person name="Jiang F."/>
            <person name="Liu H."/>
            <person name="Zhao H."/>
            <person name="Xu D."/>
            <person name="Zhang Y."/>
        </authorList>
    </citation>
    <scope>NUCLEOTIDE SEQUENCE [LARGE SCALE GENOMIC DNA]</scope>
    <source>
        <strain evidence="2">cv. Niubang</strain>
    </source>
</reference>
<organism evidence="1 2">
    <name type="scientific">Arctium lappa</name>
    <name type="common">Greater burdock</name>
    <name type="synonym">Lappa major</name>
    <dbReference type="NCBI Taxonomy" id="4217"/>
    <lineage>
        <taxon>Eukaryota</taxon>
        <taxon>Viridiplantae</taxon>
        <taxon>Streptophyta</taxon>
        <taxon>Embryophyta</taxon>
        <taxon>Tracheophyta</taxon>
        <taxon>Spermatophyta</taxon>
        <taxon>Magnoliopsida</taxon>
        <taxon>eudicotyledons</taxon>
        <taxon>Gunneridae</taxon>
        <taxon>Pentapetalae</taxon>
        <taxon>asterids</taxon>
        <taxon>campanulids</taxon>
        <taxon>Asterales</taxon>
        <taxon>Asteraceae</taxon>
        <taxon>Carduoideae</taxon>
        <taxon>Cardueae</taxon>
        <taxon>Arctiinae</taxon>
        <taxon>Arctium</taxon>
    </lineage>
</organism>
<gene>
    <name evidence="1" type="ORF">L6452_43372</name>
</gene>
<reference evidence="1 2" key="2">
    <citation type="journal article" date="2022" name="Mol. Ecol. Resour.">
        <title>The genomes of chicory, endive, great burdock and yacon provide insights into Asteraceae paleo-polyploidization history and plant inulin production.</title>
        <authorList>
            <person name="Fan W."/>
            <person name="Wang S."/>
            <person name="Wang H."/>
            <person name="Wang A."/>
            <person name="Jiang F."/>
            <person name="Liu H."/>
            <person name="Zhao H."/>
            <person name="Xu D."/>
            <person name="Zhang Y."/>
        </authorList>
    </citation>
    <scope>NUCLEOTIDE SEQUENCE [LARGE SCALE GENOMIC DNA]</scope>
    <source>
        <strain evidence="2">cv. Niubang</strain>
    </source>
</reference>
<dbReference type="EMBL" id="CM042063">
    <property type="protein sequence ID" value="KAI3668295.1"/>
    <property type="molecule type" value="Genomic_DNA"/>
</dbReference>
<protein>
    <submittedName>
        <fullName evidence="1">Uncharacterized protein</fullName>
    </submittedName>
</protein>
<accession>A0ACB8XMM6</accession>